<organism evidence="1 2">
    <name type="scientific">Ceratitis capitata</name>
    <name type="common">Mediterranean fruit fly</name>
    <name type="synonym">Tephritis capitata</name>
    <dbReference type="NCBI Taxonomy" id="7213"/>
    <lineage>
        <taxon>Eukaryota</taxon>
        <taxon>Metazoa</taxon>
        <taxon>Ecdysozoa</taxon>
        <taxon>Arthropoda</taxon>
        <taxon>Hexapoda</taxon>
        <taxon>Insecta</taxon>
        <taxon>Pterygota</taxon>
        <taxon>Neoptera</taxon>
        <taxon>Endopterygota</taxon>
        <taxon>Diptera</taxon>
        <taxon>Brachycera</taxon>
        <taxon>Muscomorpha</taxon>
        <taxon>Tephritoidea</taxon>
        <taxon>Tephritidae</taxon>
        <taxon>Ceratitis</taxon>
        <taxon>Ceratitis</taxon>
    </lineage>
</organism>
<dbReference type="EMBL" id="CAJHJT010000056">
    <property type="protein sequence ID" value="CAD7012103.1"/>
    <property type="molecule type" value="Genomic_DNA"/>
</dbReference>
<accession>A0A811VD02</accession>
<name>A0A811VD02_CERCA</name>
<comment type="caution">
    <text evidence="1">The sequence shown here is derived from an EMBL/GenBank/DDBJ whole genome shotgun (WGS) entry which is preliminary data.</text>
</comment>
<reference evidence="1" key="1">
    <citation type="submission" date="2020-11" db="EMBL/GenBank/DDBJ databases">
        <authorList>
            <person name="Whitehead M."/>
        </authorList>
    </citation>
    <scope>NUCLEOTIDE SEQUENCE</scope>
    <source>
        <strain evidence="1">EGII</strain>
    </source>
</reference>
<proteinExistence type="predicted"/>
<protein>
    <submittedName>
        <fullName evidence="1">(Mediterranean fruit fly) hypothetical protein</fullName>
    </submittedName>
</protein>
<evidence type="ECO:0000313" key="1">
    <source>
        <dbReference type="EMBL" id="CAD7012103.1"/>
    </source>
</evidence>
<gene>
    <name evidence="1" type="ORF">CCAP1982_LOCUS20202</name>
</gene>
<dbReference type="Proteomes" id="UP000606786">
    <property type="component" value="Unassembled WGS sequence"/>
</dbReference>
<evidence type="ECO:0000313" key="2">
    <source>
        <dbReference type="Proteomes" id="UP000606786"/>
    </source>
</evidence>
<keyword evidence="2" id="KW-1185">Reference proteome</keyword>
<dbReference type="AlphaFoldDB" id="A0A811VD02"/>
<sequence length="132" mass="14869">MKIKPVGGKAPTLLSHDMRRSWNERQQGRNLAMFCPAQAYPVPTFRFLFIEPVSAKAPTLSVDTKWSGIERRQKASFAILCPAQAYPVPAYRYTTTFMCTCVSDARADGFMTTAFCCSEADSCRDKNKQKQK</sequence>